<evidence type="ECO:0000313" key="2">
    <source>
        <dbReference type="Proteomes" id="UP000824469"/>
    </source>
</evidence>
<dbReference type="EMBL" id="JAHRHJ020000004">
    <property type="protein sequence ID" value="KAH9317804.1"/>
    <property type="molecule type" value="Genomic_DNA"/>
</dbReference>
<comment type="caution">
    <text evidence="1">The sequence shown here is derived from an EMBL/GenBank/DDBJ whole genome shotgun (WGS) entry which is preliminary data.</text>
</comment>
<accession>A0AA38GAG1</accession>
<keyword evidence="2" id="KW-1185">Reference proteome</keyword>
<gene>
    <name evidence="1" type="ORF">KI387_019573</name>
</gene>
<protein>
    <submittedName>
        <fullName evidence="1">Uncharacterized protein</fullName>
    </submittedName>
</protein>
<feature type="non-terminal residue" evidence="1">
    <location>
        <position position="174"/>
    </location>
</feature>
<organism evidence="1 2">
    <name type="scientific">Taxus chinensis</name>
    <name type="common">Chinese yew</name>
    <name type="synonym">Taxus wallichiana var. chinensis</name>
    <dbReference type="NCBI Taxonomy" id="29808"/>
    <lineage>
        <taxon>Eukaryota</taxon>
        <taxon>Viridiplantae</taxon>
        <taxon>Streptophyta</taxon>
        <taxon>Embryophyta</taxon>
        <taxon>Tracheophyta</taxon>
        <taxon>Spermatophyta</taxon>
        <taxon>Pinopsida</taxon>
        <taxon>Pinidae</taxon>
        <taxon>Conifers II</taxon>
        <taxon>Cupressales</taxon>
        <taxon>Taxaceae</taxon>
        <taxon>Taxus</taxon>
    </lineage>
</organism>
<dbReference type="Proteomes" id="UP000824469">
    <property type="component" value="Unassembled WGS sequence"/>
</dbReference>
<reference evidence="1 2" key="1">
    <citation type="journal article" date="2021" name="Nat. Plants">
        <title>The Taxus genome provides insights into paclitaxel biosynthesis.</title>
        <authorList>
            <person name="Xiong X."/>
            <person name="Gou J."/>
            <person name="Liao Q."/>
            <person name="Li Y."/>
            <person name="Zhou Q."/>
            <person name="Bi G."/>
            <person name="Li C."/>
            <person name="Du R."/>
            <person name="Wang X."/>
            <person name="Sun T."/>
            <person name="Guo L."/>
            <person name="Liang H."/>
            <person name="Lu P."/>
            <person name="Wu Y."/>
            <person name="Zhang Z."/>
            <person name="Ro D.K."/>
            <person name="Shang Y."/>
            <person name="Huang S."/>
            <person name="Yan J."/>
        </authorList>
    </citation>
    <scope>NUCLEOTIDE SEQUENCE [LARGE SCALE GENOMIC DNA]</scope>
    <source>
        <strain evidence="1">Ta-2019</strain>
    </source>
</reference>
<name>A0AA38GAG1_TAXCH</name>
<evidence type="ECO:0000313" key="1">
    <source>
        <dbReference type="EMBL" id="KAH9317804.1"/>
    </source>
</evidence>
<proteinExistence type="predicted"/>
<dbReference type="AlphaFoldDB" id="A0AA38GAG1"/>
<sequence>MNGREKVGVAHRSVTEVVPELEEMRISIQSPLYAEKVENGTLLILKSGEEEQQKVEIQEDVKFDKDDECDEILLEREVKCIEEAMWRGVEEGRADEEDKCDELLSKREVKWIEEAMWRGEETGRGTLWSAEMECEGAKGELQSEEEQQKVEIQPLVANQPLGVFQSEAKSDEKL</sequence>